<accession>A0A2P7QJ05</accession>
<keyword evidence="8" id="KW-0902">Two-component regulatory system</keyword>
<evidence type="ECO:0000256" key="3">
    <source>
        <dbReference type="ARBA" id="ARBA00022553"/>
    </source>
</evidence>
<dbReference type="PROSITE" id="PS50109">
    <property type="entry name" value="HIS_KIN"/>
    <property type="match status" value="1"/>
</dbReference>
<evidence type="ECO:0000313" key="13">
    <source>
        <dbReference type="Proteomes" id="UP000241167"/>
    </source>
</evidence>
<name>A0A2P7QJ05_9SPHN</name>
<evidence type="ECO:0000313" key="12">
    <source>
        <dbReference type="EMBL" id="PSJ37958.1"/>
    </source>
</evidence>
<dbReference type="AlphaFoldDB" id="A0A2P7QJ05"/>
<dbReference type="EMBL" id="PXYI01000007">
    <property type="protein sequence ID" value="PSJ37958.1"/>
    <property type="molecule type" value="Genomic_DNA"/>
</dbReference>
<feature type="domain" description="Histidine kinase" evidence="10">
    <location>
        <begin position="307"/>
        <end position="514"/>
    </location>
</feature>
<comment type="catalytic activity">
    <reaction evidence="1">
        <text>ATP + protein L-histidine = ADP + protein N-phospho-L-histidine.</text>
        <dbReference type="EC" id="2.7.13.3"/>
    </reaction>
</comment>
<dbReference type="RefSeq" id="WP_106514771.1">
    <property type="nucleotide sequence ID" value="NZ_PXYI01000007.1"/>
</dbReference>
<dbReference type="Gene3D" id="3.30.450.20">
    <property type="entry name" value="PAS domain"/>
    <property type="match status" value="2"/>
</dbReference>
<dbReference type="GO" id="GO:0000155">
    <property type="term" value="F:phosphorelay sensor kinase activity"/>
    <property type="evidence" value="ECO:0007669"/>
    <property type="project" value="InterPro"/>
</dbReference>
<dbReference type="SUPFAM" id="SSF55874">
    <property type="entry name" value="ATPase domain of HSP90 chaperone/DNA topoisomerase II/histidine kinase"/>
    <property type="match status" value="1"/>
</dbReference>
<dbReference type="SMART" id="SM00387">
    <property type="entry name" value="HATPase_c"/>
    <property type="match status" value="1"/>
</dbReference>
<gene>
    <name evidence="12" type="ORF">C7I55_19830</name>
</gene>
<evidence type="ECO:0000256" key="9">
    <source>
        <dbReference type="SAM" id="MobiDB-lite"/>
    </source>
</evidence>
<evidence type="ECO:0000259" key="11">
    <source>
        <dbReference type="PROSITE" id="PS50113"/>
    </source>
</evidence>
<keyword evidence="6" id="KW-0418">Kinase</keyword>
<evidence type="ECO:0000256" key="7">
    <source>
        <dbReference type="ARBA" id="ARBA00022840"/>
    </source>
</evidence>
<dbReference type="PANTHER" id="PTHR43065">
    <property type="entry name" value="SENSOR HISTIDINE KINASE"/>
    <property type="match status" value="1"/>
</dbReference>
<organism evidence="12 13">
    <name type="scientific">Allosphingosinicella deserti</name>
    <dbReference type="NCBI Taxonomy" id="2116704"/>
    <lineage>
        <taxon>Bacteria</taxon>
        <taxon>Pseudomonadati</taxon>
        <taxon>Pseudomonadota</taxon>
        <taxon>Alphaproteobacteria</taxon>
        <taxon>Sphingomonadales</taxon>
        <taxon>Sphingomonadaceae</taxon>
        <taxon>Allosphingosinicella</taxon>
    </lineage>
</organism>
<dbReference type="InterPro" id="IPR003661">
    <property type="entry name" value="HisK_dim/P_dom"/>
</dbReference>
<evidence type="ECO:0000256" key="1">
    <source>
        <dbReference type="ARBA" id="ARBA00000085"/>
    </source>
</evidence>
<dbReference type="PRINTS" id="PR00344">
    <property type="entry name" value="BCTRLSENSOR"/>
</dbReference>
<dbReference type="PROSITE" id="PS50113">
    <property type="entry name" value="PAC"/>
    <property type="match status" value="2"/>
</dbReference>
<dbReference type="GO" id="GO:0005524">
    <property type="term" value="F:ATP binding"/>
    <property type="evidence" value="ECO:0007669"/>
    <property type="project" value="UniProtKB-KW"/>
</dbReference>
<dbReference type="EC" id="2.7.13.3" evidence="2"/>
<feature type="domain" description="PAC" evidence="11">
    <location>
        <begin position="234"/>
        <end position="287"/>
    </location>
</feature>
<sequence length="544" mass="58471">MPSEARSLDTYRQLIFRHSWSATGLGSLSAWPVLLRRSVDIILDTMQPSFIAWGGDHSTVFNEAFARGLDAASWLGRPLAELWGEGWANIAPHYRDALKGRGVLVEDIPVPSALGGEETRYITLSLAPLRETDTQVMGVLAICTDTTEKVRAKERLEQEHERLVQLLEDAPGFVGKMSVPDYRFIAANSAYRMLVGDRDVVGRTLAEALPDLAEQGIGRILDEVCRSGEPFIGRAMELVLRNPDGDARRVIDVVCAPFKDGAGGVEAILVAGHDVTDHVRSQQHVEELRGELIHLSRVSAMGTMASTLGHELNQPLTAIVNYASVAQRSMPTEPSPMLGTALKAISDNALRAGQLIRSLRTMSRKGAQVQQPFQVGEAVQEALKLTRLSCTCPIVVACEPDLQACGDRVQIEQVLINLIRNACEATAGASAPRVEVKAFRAGGKTLITVSDNGSGIMLDPIEKVFAPFLSTKPQGIGIGLPISRTIAEAHGGRLWAVNNPDRGAAFTLEIPFACGGGSVPDSRDAARTRDGGRVDGVAGQSLEA</sequence>
<dbReference type="InterPro" id="IPR035965">
    <property type="entry name" value="PAS-like_dom_sf"/>
</dbReference>
<keyword evidence="7" id="KW-0067">ATP-binding</keyword>
<dbReference type="PANTHER" id="PTHR43065:SF10">
    <property type="entry name" value="PEROXIDE STRESS-ACTIVATED HISTIDINE KINASE MAK3"/>
    <property type="match status" value="1"/>
</dbReference>
<evidence type="ECO:0000256" key="4">
    <source>
        <dbReference type="ARBA" id="ARBA00022679"/>
    </source>
</evidence>
<protein>
    <recommendedName>
        <fullName evidence="2">histidine kinase</fullName>
        <ecNumber evidence="2">2.7.13.3</ecNumber>
    </recommendedName>
</protein>
<dbReference type="InterPro" id="IPR036097">
    <property type="entry name" value="HisK_dim/P_sf"/>
</dbReference>
<dbReference type="InterPro" id="IPR036890">
    <property type="entry name" value="HATPase_C_sf"/>
</dbReference>
<dbReference type="SMART" id="SM00388">
    <property type="entry name" value="HisKA"/>
    <property type="match status" value="1"/>
</dbReference>
<dbReference type="CDD" id="cd00082">
    <property type="entry name" value="HisKA"/>
    <property type="match status" value="1"/>
</dbReference>
<keyword evidence="4" id="KW-0808">Transferase</keyword>
<dbReference type="InterPro" id="IPR005467">
    <property type="entry name" value="His_kinase_dom"/>
</dbReference>
<dbReference type="InterPro" id="IPR000700">
    <property type="entry name" value="PAS-assoc_C"/>
</dbReference>
<evidence type="ECO:0000256" key="5">
    <source>
        <dbReference type="ARBA" id="ARBA00022741"/>
    </source>
</evidence>
<dbReference type="Pfam" id="PF00512">
    <property type="entry name" value="HisKA"/>
    <property type="match status" value="1"/>
</dbReference>
<feature type="compositionally biased region" description="Basic and acidic residues" evidence="9">
    <location>
        <begin position="521"/>
        <end position="533"/>
    </location>
</feature>
<dbReference type="Pfam" id="PF02518">
    <property type="entry name" value="HATPase_c"/>
    <property type="match status" value="1"/>
</dbReference>
<proteinExistence type="predicted"/>
<keyword evidence="3" id="KW-0597">Phosphoprotein</keyword>
<dbReference type="OrthoDB" id="9789238at2"/>
<dbReference type="Gene3D" id="1.10.287.130">
    <property type="match status" value="1"/>
</dbReference>
<reference evidence="12 13" key="1">
    <citation type="submission" date="2018-03" db="EMBL/GenBank/DDBJ databases">
        <title>The draft genome of Sphingosinicella sp. GL-C-18.</title>
        <authorList>
            <person name="Liu L."/>
            <person name="Li L."/>
            <person name="Liang L."/>
            <person name="Zhang X."/>
            <person name="Wang T."/>
        </authorList>
    </citation>
    <scope>NUCLEOTIDE SEQUENCE [LARGE SCALE GENOMIC DNA]</scope>
    <source>
        <strain evidence="12 13">GL-C-18</strain>
    </source>
</reference>
<dbReference type="Gene3D" id="3.30.565.10">
    <property type="entry name" value="Histidine kinase-like ATPase, C-terminal domain"/>
    <property type="match status" value="1"/>
</dbReference>
<dbReference type="InterPro" id="IPR003594">
    <property type="entry name" value="HATPase_dom"/>
</dbReference>
<dbReference type="InterPro" id="IPR013656">
    <property type="entry name" value="PAS_4"/>
</dbReference>
<keyword evidence="5" id="KW-0547">Nucleotide-binding</keyword>
<keyword evidence="13" id="KW-1185">Reference proteome</keyword>
<dbReference type="Proteomes" id="UP000241167">
    <property type="component" value="Unassembled WGS sequence"/>
</dbReference>
<evidence type="ECO:0000256" key="8">
    <source>
        <dbReference type="ARBA" id="ARBA00023012"/>
    </source>
</evidence>
<dbReference type="SUPFAM" id="SSF47384">
    <property type="entry name" value="Homodimeric domain of signal transducing histidine kinase"/>
    <property type="match status" value="1"/>
</dbReference>
<evidence type="ECO:0000256" key="2">
    <source>
        <dbReference type="ARBA" id="ARBA00012438"/>
    </source>
</evidence>
<feature type="domain" description="PAC" evidence="11">
    <location>
        <begin position="106"/>
        <end position="158"/>
    </location>
</feature>
<feature type="region of interest" description="Disordered" evidence="9">
    <location>
        <begin position="519"/>
        <end position="544"/>
    </location>
</feature>
<dbReference type="Pfam" id="PF08448">
    <property type="entry name" value="PAS_4"/>
    <property type="match status" value="2"/>
</dbReference>
<dbReference type="SUPFAM" id="SSF55785">
    <property type="entry name" value="PYP-like sensor domain (PAS domain)"/>
    <property type="match status" value="2"/>
</dbReference>
<comment type="caution">
    <text evidence="12">The sequence shown here is derived from an EMBL/GenBank/DDBJ whole genome shotgun (WGS) entry which is preliminary data.</text>
</comment>
<evidence type="ECO:0000256" key="6">
    <source>
        <dbReference type="ARBA" id="ARBA00022777"/>
    </source>
</evidence>
<dbReference type="InterPro" id="IPR004358">
    <property type="entry name" value="Sig_transdc_His_kin-like_C"/>
</dbReference>
<evidence type="ECO:0000259" key="10">
    <source>
        <dbReference type="PROSITE" id="PS50109"/>
    </source>
</evidence>